<dbReference type="RefSeq" id="WP_102524740.1">
    <property type="nucleotide sequence ID" value="NZ_LT960612.1"/>
</dbReference>
<dbReference type="Proteomes" id="UP000235828">
    <property type="component" value="Chromosome B"/>
</dbReference>
<dbReference type="SMART" id="SM00587">
    <property type="entry name" value="CHK"/>
    <property type="match status" value="1"/>
</dbReference>
<dbReference type="KEGG" id="vta:B0899"/>
<dbReference type="InterPro" id="IPR011009">
    <property type="entry name" value="Kinase-like_dom_sf"/>
</dbReference>
<evidence type="ECO:0000313" key="3">
    <source>
        <dbReference type="Proteomes" id="UP000235828"/>
    </source>
</evidence>
<dbReference type="PANTHER" id="PTHR11012">
    <property type="entry name" value="PROTEIN KINASE-LIKE DOMAIN-CONTAINING"/>
    <property type="match status" value="1"/>
</dbReference>
<accession>A0A2N8ZKS4</accession>
<dbReference type="InterPro" id="IPR004119">
    <property type="entry name" value="EcKL"/>
</dbReference>
<reference evidence="2 3" key="1">
    <citation type="submission" date="2017-10" db="EMBL/GenBank/DDBJ databases">
        <authorList>
            <person name="Banno H."/>
            <person name="Chua N.-H."/>
        </authorList>
    </citation>
    <scope>NUCLEOTIDE SEQUENCE [LARGE SCALE GENOMIC DNA]</scope>
    <source>
        <strain evidence="2">Vibrio tapetis CECT4600</strain>
    </source>
</reference>
<dbReference type="Pfam" id="PF02958">
    <property type="entry name" value="EcKL"/>
    <property type="match status" value="1"/>
</dbReference>
<organism evidence="2 3">
    <name type="scientific">Vibrio tapetis subsp. tapetis</name>
    <dbReference type="NCBI Taxonomy" id="1671868"/>
    <lineage>
        <taxon>Bacteria</taxon>
        <taxon>Pseudomonadati</taxon>
        <taxon>Pseudomonadota</taxon>
        <taxon>Gammaproteobacteria</taxon>
        <taxon>Vibrionales</taxon>
        <taxon>Vibrionaceae</taxon>
        <taxon>Vibrio</taxon>
    </lineage>
</organism>
<dbReference type="EMBL" id="LT960612">
    <property type="protein sequence ID" value="SON52510.1"/>
    <property type="molecule type" value="Genomic_DNA"/>
</dbReference>
<keyword evidence="3" id="KW-1185">Reference proteome</keyword>
<proteinExistence type="predicted"/>
<sequence length="319" mass="36359">MDNYDLKELKGKVVKEEIIQRVWGNYGTVVRQWLDNGTHSSVINKRIRLPEKKQHPRGWNTSVSEQRKLASFGVEVNWYRDFSAEFDPRCLSPIGLAAEHTEGQIDLVMTDLRSIGLTEVITKASPGHWKLVLTWLANFHAKHLNAPAHGLWPIGSYWHLATRQEEYQVMVQSDLKLNAEAIDQVLNQTNYQTIIHGDAKLANFCFSAEGDRVGAVDFQYVGKGCGIKDVMLFISSCVPLDQATTNEDKLLSWYFDALKSALKDYQPTLDTHGIEEEWRALYSVAWADFVRFLKGWAPEHWKICDYSEALTAKALNDLS</sequence>
<evidence type="ECO:0000313" key="2">
    <source>
        <dbReference type="EMBL" id="SON52510.1"/>
    </source>
</evidence>
<dbReference type="OrthoDB" id="9769860at2"/>
<gene>
    <name evidence="2" type="ORF">VTAP4600_B0899</name>
</gene>
<feature type="domain" description="CHK kinase-like" evidence="1">
    <location>
        <begin position="107"/>
        <end position="264"/>
    </location>
</feature>
<dbReference type="SUPFAM" id="SSF56112">
    <property type="entry name" value="Protein kinase-like (PK-like)"/>
    <property type="match status" value="1"/>
</dbReference>
<dbReference type="AlphaFoldDB" id="A0A2N8ZKS4"/>
<name>A0A2N8ZKS4_9VIBR</name>
<evidence type="ECO:0000259" key="1">
    <source>
        <dbReference type="SMART" id="SM00587"/>
    </source>
</evidence>
<protein>
    <recommendedName>
        <fullName evidence="1">CHK kinase-like domain-containing protein</fullName>
    </recommendedName>
</protein>
<dbReference type="Gene3D" id="3.90.1200.10">
    <property type="match status" value="1"/>
</dbReference>
<dbReference type="InterPro" id="IPR015897">
    <property type="entry name" value="CHK_kinase-like"/>
</dbReference>
<dbReference type="PANTHER" id="PTHR11012:SF30">
    <property type="entry name" value="PROTEIN KINASE-LIKE DOMAIN-CONTAINING"/>
    <property type="match status" value="1"/>
</dbReference>